<evidence type="ECO:0000256" key="1">
    <source>
        <dbReference type="SAM" id="MobiDB-lite"/>
    </source>
</evidence>
<feature type="compositionally biased region" description="Low complexity" evidence="1">
    <location>
        <begin position="217"/>
        <end position="226"/>
    </location>
</feature>
<feature type="compositionally biased region" description="Low complexity" evidence="1">
    <location>
        <begin position="113"/>
        <end position="131"/>
    </location>
</feature>
<organism evidence="3 4">
    <name type="scientific">Aspergillus sydowii CBS 593.65</name>
    <dbReference type="NCBI Taxonomy" id="1036612"/>
    <lineage>
        <taxon>Eukaryota</taxon>
        <taxon>Fungi</taxon>
        <taxon>Dikarya</taxon>
        <taxon>Ascomycota</taxon>
        <taxon>Pezizomycotina</taxon>
        <taxon>Eurotiomycetes</taxon>
        <taxon>Eurotiomycetidae</taxon>
        <taxon>Eurotiales</taxon>
        <taxon>Aspergillaceae</taxon>
        <taxon>Aspergillus</taxon>
        <taxon>Aspergillus subgen. Nidulantes</taxon>
    </lineage>
</organism>
<feature type="compositionally biased region" description="Basic and acidic residues" evidence="1">
    <location>
        <begin position="305"/>
        <end position="318"/>
    </location>
</feature>
<evidence type="ECO:0000256" key="2">
    <source>
        <dbReference type="SAM" id="Phobius"/>
    </source>
</evidence>
<dbReference type="GeneID" id="63768133"/>
<keyword evidence="4" id="KW-1185">Reference proteome</keyword>
<gene>
    <name evidence="3" type="ORF">ASPSYDRAFT_88766</name>
</gene>
<dbReference type="EMBL" id="KV878585">
    <property type="protein sequence ID" value="OJJ59872.1"/>
    <property type="molecule type" value="Genomic_DNA"/>
</dbReference>
<feature type="compositionally biased region" description="Basic and acidic residues" evidence="1">
    <location>
        <begin position="194"/>
        <end position="206"/>
    </location>
</feature>
<feature type="region of interest" description="Disordered" evidence="1">
    <location>
        <begin position="113"/>
        <end position="149"/>
    </location>
</feature>
<feature type="region of interest" description="Disordered" evidence="1">
    <location>
        <begin position="190"/>
        <end position="234"/>
    </location>
</feature>
<reference evidence="4" key="1">
    <citation type="journal article" date="2017" name="Genome Biol.">
        <title>Comparative genomics reveals high biological diversity and specific adaptations in the industrially and medically important fungal genus Aspergillus.</title>
        <authorList>
            <person name="de Vries R.P."/>
            <person name="Riley R."/>
            <person name="Wiebenga A."/>
            <person name="Aguilar-Osorio G."/>
            <person name="Amillis S."/>
            <person name="Uchima C.A."/>
            <person name="Anderluh G."/>
            <person name="Asadollahi M."/>
            <person name="Askin M."/>
            <person name="Barry K."/>
            <person name="Battaglia E."/>
            <person name="Bayram O."/>
            <person name="Benocci T."/>
            <person name="Braus-Stromeyer S.A."/>
            <person name="Caldana C."/>
            <person name="Canovas D."/>
            <person name="Cerqueira G.C."/>
            <person name="Chen F."/>
            <person name="Chen W."/>
            <person name="Choi C."/>
            <person name="Clum A."/>
            <person name="Dos Santos R.A."/>
            <person name="Damasio A.R."/>
            <person name="Diallinas G."/>
            <person name="Emri T."/>
            <person name="Fekete E."/>
            <person name="Flipphi M."/>
            <person name="Freyberg S."/>
            <person name="Gallo A."/>
            <person name="Gournas C."/>
            <person name="Habgood R."/>
            <person name="Hainaut M."/>
            <person name="Harispe M.L."/>
            <person name="Henrissat B."/>
            <person name="Hilden K.S."/>
            <person name="Hope R."/>
            <person name="Hossain A."/>
            <person name="Karabika E."/>
            <person name="Karaffa L."/>
            <person name="Karanyi Z."/>
            <person name="Krasevec N."/>
            <person name="Kuo A."/>
            <person name="Kusch H."/>
            <person name="LaButti K."/>
            <person name="Lagendijk E.L."/>
            <person name="Lapidus A."/>
            <person name="Levasseur A."/>
            <person name="Lindquist E."/>
            <person name="Lipzen A."/>
            <person name="Logrieco A.F."/>
            <person name="MacCabe A."/>
            <person name="Maekelae M.R."/>
            <person name="Malavazi I."/>
            <person name="Melin P."/>
            <person name="Meyer V."/>
            <person name="Mielnichuk N."/>
            <person name="Miskei M."/>
            <person name="Molnar A.P."/>
            <person name="Mule G."/>
            <person name="Ngan C.Y."/>
            <person name="Orejas M."/>
            <person name="Orosz E."/>
            <person name="Ouedraogo J.P."/>
            <person name="Overkamp K.M."/>
            <person name="Park H.-S."/>
            <person name="Perrone G."/>
            <person name="Piumi F."/>
            <person name="Punt P.J."/>
            <person name="Ram A.F."/>
            <person name="Ramon A."/>
            <person name="Rauscher S."/>
            <person name="Record E."/>
            <person name="Riano-Pachon D.M."/>
            <person name="Robert V."/>
            <person name="Roehrig J."/>
            <person name="Ruller R."/>
            <person name="Salamov A."/>
            <person name="Salih N.S."/>
            <person name="Samson R.A."/>
            <person name="Sandor E."/>
            <person name="Sanguinetti M."/>
            <person name="Schuetze T."/>
            <person name="Sepcic K."/>
            <person name="Shelest E."/>
            <person name="Sherlock G."/>
            <person name="Sophianopoulou V."/>
            <person name="Squina F.M."/>
            <person name="Sun H."/>
            <person name="Susca A."/>
            <person name="Todd R.B."/>
            <person name="Tsang A."/>
            <person name="Unkles S.E."/>
            <person name="van de Wiele N."/>
            <person name="van Rossen-Uffink D."/>
            <person name="Oliveira J.V."/>
            <person name="Vesth T.C."/>
            <person name="Visser J."/>
            <person name="Yu J.-H."/>
            <person name="Zhou M."/>
            <person name="Andersen M.R."/>
            <person name="Archer D.B."/>
            <person name="Baker S.E."/>
            <person name="Benoit I."/>
            <person name="Brakhage A.A."/>
            <person name="Braus G.H."/>
            <person name="Fischer R."/>
            <person name="Frisvad J.C."/>
            <person name="Goldman G.H."/>
            <person name="Houbraken J."/>
            <person name="Oakley B."/>
            <person name="Pocsi I."/>
            <person name="Scazzocchio C."/>
            <person name="Seiboth B."/>
            <person name="vanKuyk P.A."/>
            <person name="Wortman J."/>
            <person name="Dyer P.S."/>
            <person name="Grigoriev I.V."/>
        </authorList>
    </citation>
    <scope>NUCLEOTIDE SEQUENCE [LARGE SCALE GENOMIC DNA]</scope>
    <source>
        <strain evidence="4">CBS 593.65</strain>
    </source>
</reference>
<dbReference type="Proteomes" id="UP000184356">
    <property type="component" value="Unassembled WGS sequence"/>
</dbReference>
<proteinExistence type="predicted"/>
<accession>A0A1L9TKE6</accession>
<keyword evidence="2" id="KW-0472">Membrane</keyword>
<feature type="region of interest" description="Disordered" evidence="1">
    <location>
        <begin position="294"/>
        <end position="318"/>
    </location>
</feature>
<dbReference type="STRING" id="1036612.A0A1L9TKE6"/>
<sequence>MRLFNPVDSFDAPFTINRRQSSDCGGGGVGAGECLAGSSCKGLVYANQCRDTPGDECCLNRHCDSKRGSGWCKNTDNQTCAGEWVYGTPDHYPCPGPNYVVCCVEWDDLVNSTSSTNSPSSSSTQTSASTSEVPTDTASSTPVGGNGGGLSAPQKGGIAGGIVGAVAVTSIIFLLFFFLRRRRTKRTAAAAAQEEEKAEAAKRERGGGQGGEEVERTATTTTATTTGPESPGGEAAMLASREKLELDASGRALHEMETPATATTGNLDEKARILAAEMKQDKATRLAELPGSLAVAEMPVPEGNEPGKHEGEPRVRRD</sequence>
<evidence type="ECO:0000313" key="3">
    <source>
        <dbReference type="EMBL" id="OJJ59872.1"/>
    </source>
</evidence>
<feature type="transmembrane region" description="Helical" evidence="2">
    <location>
        <begin position="158"/>
        <end position="179"/>
    </location>
</feature>
<dbReference type="VEuPathDB" id="FungiDB:ASPSYDRAFT_88766"/>
<protein>
    <submittedName>
        <fullName evidence="3">Uncharacterized protein</fullName>
    </submittedName>
</protein>
<dbReference type="OrthoDB" id="2251794at2759"/>
<name>A0A1L9TKE6_9EURO</name>
<feature type="compositionally biased region" description="Polar residues" evidence="1">
    <location>
        <begin position="132"/>
        <end position="143"/>
    </location>
</feature>
<keyword evidence="2" id="KW-0812">Transmembrane</keyword>
<dbReference type="RefSeq" id="XP_040703678.1">
    <property type="nucleotide sequence ID" value="XM_040852060.1"/>
</dbReference>
<keyword evidence="2" id="KW-1133">Transmembrane helix</keyword>
<dbReference type="AlphaFoldDB" id="A0A1L9TKE6"/>
<evidence type="ECO:0000313" key="4">
    <source>
        <dbReference type="Proteomes" id="UP000184356"/>
    </source>
</evidence>